<dbReference type="RefSeq" id="WP_268940337.1">
    <property type="nucleotide sequence ID" value="NZ_JAPTYD010000001.1"/>
</dbReference>
<name>A0ABT4IZQ8_9RHOB</name>
<sequence length="232" mass="24805">MAQEKLRKAGMANQNDNFIDEVFDDLRRERLFRLFRRWGWVAGLVILGIVAGVIWREYSQSRAEAQAQAWGDAILAAEASGDPAAIMQVDPQGADGRRMLAALLAAGAWSDKAGTDAAVGALRNVAGDAASGTVLHDLAQLKLVMLQGDGMDPAERDRILSGLSRAGAPFELLALEQKAIALVGAGRTEDAITLIRQIQQKDGLSEALRLRLSEMMIALGVEPDATESMPAG</sequence>
<accession>A0ABT4IZQ8</accession>
<dbReference type="EMBL" id="JAPTYD010000001">
    <property type="protein sequence ID" value="MCZ0960346.1"/>
    <property type="molecule type" value="Genomic_DNA"/>
</dbReference>
<gene>
    <name evidence="2" type="ORF">OU682_01790</name>
</gene>
<organism evidence="2 3">
    <name type="scientific">Paracoccus benzoatiresistens</name>
    <dbReference type="NCBI Taxonomy" id="2997341"/>
    <lineage>
        <taxon>Bacteria</taxon>
        <taxon>Pseudomonadati</taxon>
        <taxon>Pseudomonadota</taxon>
        <taxon>Alphaproteobacteria</taxon>
        <taxon>Rhodobacterales</taxon>
        <taxon>Paracoccaceae</taxon>
        <taxon>Paracoccus</taxon>
    </lineage>
</organism>
<reference evidence="2" key="1">
    <citation type="submission" date="2022-12" db="EMBL/GenBank/DDBJ databases">
        <title>Paracoccus sp. EF6 isolated from a lake water.</title>
        <authorList>
            <person name="Liu H."/>
        </authorList>
    </citation>
    <scope>NUCLEOTIDE SEQUENCE</scope>
    <source>
        <strain evidence="2">EF6</strain>
    </source>
</reference>
<evidence type="ECO:0000256" key="1">
    <source>
        <dbReference type="SAM" id="Phobius"/>
    </source>
</evidence>
<feature type="transmembrane region" description="Helical" evidence="1">
    <location>
        <begin position="37"/>
        <end position="55"/>
    </location>
</feature>
<keyword evidence="1" id="KW-0812">Transmembrane</keyword>
<evidence type="ECO:0000313" key="2">
    <source>
        <dbReference type="EMBL" id="MCZ0960346.1"/>
    </source>
</evidence>
<dbReference type="Proteomes" id="UP001149822">
    <property type="component" value="Unassembled WGS sequence"/>
</dbReference>
<evidence type="ECO:0000313" key="3">
    <source>
        <dbReference type="Proteomes" id="UP001149822"/>
    </source>
</evidence>
<keyword evidence="1" id="KW-0472">Membrane</keyword>
<keyword evidence="3" id="KW-1185">Reference proteome</keyword>
<keyword evidence="1" id="KW-1133">Transmembrane helix</keyword>
<protein>
    <recommendedName>
        <fullName evidence="4">Tetratricopeptide repeat-like domain-containing protein</fullName>
    </recommendedName>
</protein>
<evidence type="ECO:0008006" key="4">
    <source>
        <dbReference type="Google" id="ProtNLM"/>
    </source>
</evidence>
<comment type="caution">
    <text evidence="2">The sequence shown here is derived from an EMBL/GenBank/DDBJ whole genome shotgun (WGS) entry which is preliminary data.</text>
</comment>
<proteinExistence type="predicted"/>